<organism evidence="1 2">
    <name type="scientific">Lipomyces tetrasporus</name>
    <dbReference type="NCBI Taxonomy" id="54092"/>
    <lineage>
        <taxon>Eukaryota</taxon>
        <taxon>Fungi</taxon>
        <taxon>Dikarya</taxon>
        <taxon>Ascomycota</taxon>
        <taxon>Saccharomycotina</taxon>
        <taxon>Lipomycetes</taxon>
        <taxon>Lipomycetales</taxon>
        <taxon>Lipomycetaceae</taxon>
        <taxon>Lipomyces</taxon>
    </lineage>
</organism>
<keyword evidence="2" id="KW-1185">Reference proteome</keyword>
<gene>
    <name evidence="1" type="ORF">POJ06DRAFT_284426</name>
</gene>
<dbReference type="Proteomes" id="UP001217417">
    <property type="component" value="Unassembled WGS sequence"/>
</dbReference>
<evidence type="ECO:0000313" key="2">
    <source>
        <dbReference type="Proteomes" id="UP001217417"/>
    </source>
</evidence>
<protein>
    <submittedName>
        <fullName evidence="1">Uncharacterized protein</fullName>
    </submittedName>
</protein>
<name>A0AAD7QYB1_9ASCO</name>
<reference evidence="1" key="1">
    <citation type="submission" date="2023-03" db="EMBL/GenBank/DDBJ databases">
        <title>Near-Complete genome sequence of Lipomyces tetrasporous NRRL Y-64009, an oleaginous yeast capable of growing on lignocellulosic hydrolysates.</title>
        <authorList>
            <consortium name="Lawrence Berkeley National Laboratory"/>
            <person name="Jagtap S.S."/>
            <person name="Liu J.-J."/>
            <person name="Walukiewicz H.E."/>
            <person name="Pangilinan J."/>
            <person name="Lipzen A."/>
            <person name="Ahrendt S."/>
            <person name="Koriabine M."/>
            <person name="Cobaugh K."/>
            <person name="Salamov A."/>
            <person name="Yoshinaga Y."/>
            <person name="Ng V."/>
            <person name="Daum C."/>
            <person name="Grigoriev I.V."/>
            <person name="Slininger P.J."/>
            <person name="Dien B.S."/>
            <person name="Jin Y.-S."/>
            <person name="Rao C.V."/>
        </authorList>
    </citation>
    <scope>NUCLEOTIDE SEQUENCE</scope>
    <source>
        <strain evidence="1">NRRL Y-64009</strain>
    </source>
</reference>
<dbReference type="GeneID" id="80885325"/>
<dbReference type="RefSeq" id="XP_056047041.1">
    <property type="nucleotide sequence ID" value="XM_056190159.1"/>
</dbReference>
<comment type="caution">
    <text evidence="1">The sequence shown here is derived from an EMBL/GenBank/DDBJ whole genome shotgun (WGS) entry which is preliminary data.</text>
</comment>
<proteinExistence type="predicted"/>
<evidence type="ECO:0000313" key="1">
    <source>
        <dbReference type="EMBL" id="KAJ8103591.1"/>
    </source>
</evidence>
<sequence length="112" mass="12694">MSVTESQAVSNYNEAFTLLKENSPEQRLDIQLPYENISEDQRYPSLTYNSLTQTVTVVTSPGSIHEGAARWIDSEIRELVKAYLSIAMESAVRETAQQSYYGPLEYRGHSGW</sequence>
<dbReference type="AlphaFoldDB" id="A0AAD7QYB1"/>
<dbReference type="EMBL" id="JARPMG010000001">
    <property type="protein sequence ID" value="KAJ8103591.1"/>
    <property type="molecule type" value="Genomic_DNA"/>
</dbReference>
<accession>A0AAD7QYB1</accession>